<dbReference type="GeneID" id="66465768"/>
<sequence length="460" mass="54506">MNKSSNVEDTDNKEIEAIRDSLKKRPDGSPRQTIENVIEVLNKDPMLKDAIRRNELSCKTDIVKKMDWRRRSKTFTDTDFNNIMLRMEKFYGITRDKNIKRAIDIVGNNNHYHPIIDKLESLEWDGKSRLRYLLPRYLGTDESDYIFEATRIMMMGAVYRVYHPGCKFEYMVCLVGGQGAGKSSFLRLLAMENEWFSDDLRKLDDDNVFRKIQGHWIIEMAEMLATCNARSVEDIKSFLSRQSETYKVPYETHPEDRPRQCIFVGSSNNADFLPFDRTGNRRFVPVMVNKEKALHHPLEDEEETRAYIEQCWAEIMNMYKKGINTKLVFNKKLEKELIEFQKECMPQDTLVGIIEMFLEMTDEEFVCVQMIYERALHHENCKPKQYESREITSIMRLKFAEQWEEVKSHRFIKEGYGTQLAWKRKKSKGFEKIEKNEDIPFKQETLENLKTESDEMAEKK</sequence>
<evidence type="ECO:0000313" key="5">
    <source>
        <dbReference type="EMBL" id="RHL48263.1"/>
    </source>
</evidence>
<evidence type="ECO:0000256" key="1">
    <source>
        <dbReference type="SAM" id="MobiDB-lite"/>
    </source>
</evidence>
<dbReference type="PANTHER" id="PTHR34985">
    <property type="entry name" value="SLR0554 PROTEIN"/>
    <property type="match status" value="1"/>
</dbReference>
<dbReference type="Pfam" id="PF05272">
    <property type="entry name" value="VapE-like_dom"/>
    <property type="match status" value="1"/>
</dbReference>
<dbReference type="Proteomes" id="UP000284598">
    <property type="component" value="Unassembled WGS sequence"/>
</dbReference>
<name>A0A413S3N4_9FIRM</name>
<evidence type="ECO:0000313" key="6">
    <source>
        <dbReference type="Proteomes" id="UP000283314"/>
    </source>
</evidence>
<comment type="caution">
    <text evidence="3">The sequence shown here is derived from an EMBL/GenBank/DDBJ whole genome shotgun (WGS) entry which is preliminary data.</text>
</comment>
<feature type="compositionally biased region" description="Basic and acidic residues" evidence="1">
    <location>
        <begin position="10"/>
        <end position="28"/>
    </location>
</feature>
<feature type="domain" description="Virulence-associated protein E-like" evidence="2">
    <location>
        <begin position="119"/>
        <end position="343"/>
    </location>
</feature>
<dbReference type="PANTHER" id="PTHR34985:SF1">
    <property type="entry name" value="SLR0554 PROTEIN"/>
    <property type="match status" value="1"/>
</dbReference>
<dbReference type="EMBL" id="QSFO01000003">
    <property type="protein sequence ID" value="RHA56284.1"/>
    <property type="molecule type" value="Genomic_DNA"/>
</dbReference>
<dbReference type="RefSeq" id="WP_118024980.1">
    <property type="nucleotide sequence ID" value="NZ_CABJDQ010000001.1"/>
</dbReference>
<gene>
    <name evidence="5" type="ORF">DW018_00790</name>
    <name evidence="4" type="ORF">DW652_02470</name>
    <name evidence="3" type="ORF">DW929_03070</name>
</gene>
<dbReference type="AlphaFoldDB" id="A0A413S3N4"/>
<evidence type="ECO:0000259" key="2">
    <source>
        <dbReference type="Pfam" id="PF05272"/>
    </source>
</evidence>
<dbReference type="EMBL" id="QRHR01000002">
    <property type="protein sequence ID" value="RHF90345.1"/>
    <property type="molecule type" value="Genomic_DNA"/>
</dbReference>
<proteinExistence type="predicted"/>
<protein>
    <submittedName>
        <fullName evidence="3">Virulence-associated protein E</fullName>
    </submittedName>
</protein>
<feature type="region of interest" description="Disordered" evidence="1">
    <location>
        <begin position="1"/>
        <end position="30"/>
    </location>
</feature>
<evidence type="ECO:0000313" key="7">
    <source>
        <dbReference type="Proteomes" id="UP000284598"/>
    </source>
</evidence>
<dbReference type="Proteomes" id="UP000283314">
    <property type="component" value="Unassembled WGS sequence"/>
</dbReference>
<evidence type="ECO:0000313" key="3">
    <source>
        <dbReference type="EMBL" id="RHA56284.1"/>
    </source>
</evidence>
<accession>A0A413S3N4</accession>
<evidence type="ECO:0000313" key="8">
    <source>
        <dbReference type="Proteomes" id="UP000286186"/>
    </source>
</evidence>
<organism evidence="3 7">
    <name type="scientific">Eubacterium ventriosum</name>
    <dbReference type="NCBI Taxonomy" id="39496"/>
    <lineage>
        <taxon>Bacteria</taxon>
        <taxon>Bacillati</taxon>
        <taxon>Bacillota</taxon>
        <taxon>Clostridia</taxon>
        <taxon>Eubacteriales</taxon>
        <taxon>Eubacteriaceae</taxon>
        <taxon>Eubacterium</taxon>
    </lineage>
</organism>
<dbReference type="Proteomes" id="UP000286186">
    <property type="component" value="Unassembled WGS sequence"/>
</dbReference>
<evidence type="ECO:0000313" key="4">
    <source>
        <dbReference type="EMBL" id="RHF90345.1"/>
    </source>
</evidence>
<dbReference type="EMBL" id="QROT01000001">
    <property type="protein sequence ID" value="RHL48263.1"/>
    <property type="molecule type" value="Genomic_DNA"/>
</dbReference>
<reference evidence="6 7" key="1">
    <citation type="submission" date="2018-08" db="EMBL/GenBank/DDBJ databases">
        <title>A genome reference for cultivated species of the human gut microbiota.</title>
        <authorList>
            <person name="Zou Y."/>
            <person name="Xue W."/>
            <person name="Luo G."/>
        </authorList>
    </citation>
    <scope>NUCLEOTIDE SEQUENCE [LARGE SCALE GENOMIC DNA]</scope>
    <source>
        <strain evidence="5 6">AF37-4</strain>
        <strain evidence="4 8">AM23-22</strain>
        <strain evidence="3 7">AM43-2</strain>
    </source>
</reference>
<dbReference type="InterPro" id="IPR007936">
    <property type="entry name" value="VapE-like_dom"/>
</dbReference>